<protein>
    <submittedName>
        <fullName evidence="2">Uncharacterized protein</fullName>
    </submittedName>
</protein>
<feature type="coiled-coil region" evidence="1">
    <location>
        <begin position="832"/>
        <end position="887"/>
    </location>
</feature>
<dbReference type="GO" id="GO:0005540">
    <property type="term" value="F:hyaluronic acid binding"/>
    <property type="evidence" value="ECO:0007669"/>
    <property type="project" value="InterPro"/>
</dbReference>
<proteinExistence type="predicted"/>
<organism evidence="2 3">
    <name type="scientific">Araneus ventricosus</name>
    <name type="common">Orbweaver spider</name>
    <name type="synonym">Epeira ventricosa</name>
    <dbReference type="NCBI Taxonomy" id="182803"/>
    <lineage>
        <taxon>Eukaryota</taxon>
        <taxon>Metazoa</taxon>
        <taxon>Ecdysozoa</taxon>
        <taxon>Arthropoda</taxon>
        <taxon>Chelicerata</taxon>
        <taxon>Arachnida</taxon>
        <taxon>Araneae</taxon>
        <taxon>Araneomorphae</taxon>
        <taxon>Entelegynae</taxon>
        <taxon>Araneoidea</taxon>
        <taxon>Araneidae</taxon>
        <taxon>Araneus</taxon>
    </lineage>
</organism>
<keyword evidence="3" id="KW-1185">Reference proteome</keyword>
<dbReference type="InterPro" id="IPR026203">
    <property type="entry name" value="IHABP"/>
</dbReference>
<dbReference type="EMBL" id="BGPR01006520">
    <property type="protein sequence ID" value="GBN19695.1"/>
    <property type="molecule type" value="Genomic_DNA"/>
</dbReference>
<evidence type="ECO:0000313" key="2">
    <source>
        <dbReference type="EMBL" id="GBN19695.1"/>
    </source>
</evidence>
<name>A0A4Y2LY07_ARAVE</name>
<accession>A0A4Y2LY07</accession>
<feature type="coiled-coil region" evidence="1">
    <location>
        <begin position="438"/>
        <end position="516"/>
    </location>
</feature>
<evidence type="ECO:0000256" key="1">
    <source>
        <dbReference type="SAM" id="Coils"/>
    </source>
</evidence>
<dbReference type="Proteomes" id="UP000499080">
    <property type="component" value="Unassembled WGS sequence"/>
</dbReference>
<feature type="coiled-coil region" evidence="1">
    <location>
        <begin position="711"/>
        <end position="752"/>
    </location>
</feature>
<dbReference type="OrthoDB" id="6437711at2759"/>
<dbReference type="AlphaFoldDB" id="A0A4Y2LY07"/>
<dbReference type="PANTHER" id="PTHR18956">
    <property type="entry name" value="HYALURONAN MEDIATED MOTILITY RECEPTOR"/>
    <property type="match status" value="1"/>
</dbReference>
<sequence>NSDTNGIRQIKMVLKMLVDAVLQSLRDPHNLVQIQLVQSLKRDISQDVTEAFTASRPLIDQYSEVYRKSSSFLDFLFRLCHVPSAPTPSAPEDRELEACRKKLSELESSKSTWEERNRLLTQQIETLRTANVQTNAILEHVRCDLERKEKGLENARLELETNTLAISDDVVQISAEDTRFGPRGPFAHLSVDTTIPVSEETSLQLPAASAPIPLEYSPQDPYQKELDEWREKVWNFLNEFKADVFRDFQTTEENHKKMNELLKKYYPDKEPTDVSVGKPTEPKSDIAEVLFQKLQDFLTRFLNEDQLTETLELFRLDDHFSNLRQRIHSLGHSQERDVIDEIEKTEISVKNDVKELIQKISTLFGSNLPSLPLLQRLDEMENLILEKNAELERILQEGGGRQMEHSELTLLQTKIDDLQQLLQEKRFSDQTCTLQENLKREKERVERFRLENSDLKEKLHGVENAVTGLQQQLKAKDAESKMSVLEQQLQQKEAQLKGLEQQLKEKDTSIDAFRQQLQESDSQILGMGTAERLLHRDGQLTRITSSALLGYCQMHLPHVGFQSNWEELLTPLLEDYRASKSFMDQIWDNLKISQSPSEKLELNMKFVFRPLIRYLNETLERLGVIHTKMLEQMDPTTKMLLQQPSENLGETFFDWLKTNVQKMQRDIQKAYLMLSSEDSQVAVEEMGDTSESRLALTAPSLQDQDTLRWEMEDWKQKYREESDKVRTLTQQNESMETQHAALTAKLQKLTYECERLVTPFVVDSFVNEVLERNEQSVANYKEYFTICETLARHLDLPLHEDNWVNEVIQKYDGLSSSLTEVREGLKESTTQLETLKSNLLDEVTKNNRLEGELKCKSRTIKSLKERKNALESDVKELNERLKENEEVLVKIPMEQGRGKTSLQMPLETDYAMGDEKLQESIQSDEYKTLCQLTTRKRKRAVGDEDEATLHMMKALFVAFYSKYFKILWEYKWSNPTVDHRHDLMRENREKIKILEKISEDKRLSELLEILLEYVMFELHLMTQNDKVLEKYQEDTKYINNLTDLVEESIFITTRSIQSLMERNQISCANVLTTDPEDKTMNP</sequence>
<feature type="coiled-coil region" evidence="1">
    <location>
        <begin position="96"/>
        <end position="158"/>
    </location>
</feature>
<evidence type="ECO:0000313" key="3">
    <source>
        <dbReference type="Proteomes" id="UP000499080"/>
    </source>
</evidence>
<reference evidence="2 3" key="1">
    <citation type="journal article" date="2019" name="Sci. Rep.">
        <title>Orb-weaving spider Araneus ventricosus genome elucidates the spidroin gene catalogue.</title>
        <authorList>
            <person name="Kono N."/>
            <person name="Nakamura H."/>
            <person name="Ohtoshi R."/>
            <person name="Moran D.A.P."/>
            <person name="Shinohara A."/>
            <person name="Yoshida Y."/>
            <person name="Fujiwara M."/>
            <person name="Mori M."/>
            <person name="Tomita M."/>
            <person name="Arakawa K."/>
        </authorList>
    </citation>
    <scope>NUCLEOTIDE SEQUENCE [LARGE SCALE GENOMIC DNA]</scope>
</reference>
<dbReference type="PANTHER" id="PTHR18956:SF6">
    <property type="entry name" value="HYALURONAN MEDIATED MOTILITY RECEPTOR"/>
    <property type="match status" value="1"/>
</dbReference>
<keyword evidence="1" id="KW-0175">Coiled coil</keyword>
<comment type="caution">
    <text evidence="2">The sequence shown here is derived from an EMBL/GenBank/DDBJ whole genome shotgun (WGS) entry which is preliminary data.</text>
</comment>
<gene>
    <name evidence="2" type="ORF">AVEN_261778_1</name>
</gene>
<feature type="non-terminal residue" evidence="2">
    <location>
        <position position="1"/>
    </location>
</feature>
<dbReference type="GO" id="GO:0016020">
    <property type="term" value="C:membrane"/>
    <property type="evidence" value="ECO:0007669"/>
    <property type="project" value="TreeGrafter"/>
</dbReference>